<keyword evidence="1" id="KW-0808">Transferase</keyword>
<dbReference type="Gene3D" id="3.30.70.270">
    <property type="match status" value="2"/>
</dbReference>
<protein>
    <submittedName>
        <fullName evidence="7">Reverse transcriptase domain-containing protein</fullName>
    </submittedName>
</protein>
<keyword evidence="4" id="KW-0378">Hydrolase</keyword>
<dbReference type="Pfam" id="PF08284">
    <property type="entry name" value="RVP_2"/>
    <property type="match status" value="1"/>
</dbReference>
<gene>
    <name evidence="7" type="ORF">Tco_0820175</name>
</gene>
<evidence type="ECO:0000259" key="6">
    <source>
        <dbReference type="Pfam" id="PF17919"/>
    </source>
</evidence>
<dbReference type="InterPro" id="IPR041577">
    <property type="entry name" value="RT_RNaseH_2"/>
</dbReference>
<dbReference type="InterPro" id="IPR021109">
    <property type="entry name" value="Peptidase_aspartic_dom_sf"/>
</dbReference>
<proteinExistence type="predicted"/>
<feature type="domain" description="Reverse transcriptase/retrotransposon-derived protein RNase H-like" evidence="6">
    <location>
        <begin position="329"/>
        <end position="406"/>
    </location>
</feature>
<accession>A0ABQ5A9I9</accession>
<dbReference type="SUPFAM" id="SSF56672">
    <property type="entry name" value="DNA/RNA polymerases"/>
    <property type="match status" value="1"/>
</dbReference>
<dbReference type="PANTHER" id="PTHR37984">
    <property type="entry name" value="PROTEIN CBG26694"/>
    <property type="match status" value="1"/>
</dbReference>
<evidence type="ECO:0000256" key="4">
    <source>
        <dbReference type="ARBA" id="ARBA00022759"/>
    </source>
</evidence>
<evidence type="ECO:0000256" key="2">
    <source>
        <dbReference type="ARBA" id="ARBA00022695"/>
    </source>
</evidence>
<dbReference type="Proteomes" id="UP001151760">
    <property type="component" value="Unassembled WGS sequence"/>
</dbReference>
<keyword evidence="4" id="KW-0255">Endonuclease</keyword>
<sequence length="530" mass="61012">MVVPHSRRIGFVVAMVAKSDPSCSLIDITLTALDVKSTIELADGKLIGTDTIIQGCTLKLRSFDVIIGMDWLSKYHAVIICDEKLIRIPFSNETLTIQEKKSEETSKEKRLKDVPIVRDFLKVFPEDLFGLPPTRQVKFQIGLVPGAAPVARAPYRLAPSDLQELSSQMQKLTDKGFIITISSPWGDPVLFVKKKDTSFRMCIDYRCHQLMVRDKDILKMAFRTRYGHYEFQVMPFGLTNAPAIFMDLMNRHEEHLKLILELLKKEEFQGIHVDPAKIEAIKDWETPTTPTKISQFVGFPSYYLRFIKGFLKIANPLTKLTQKNVKFNWEEKEESAFQLLKQKLCSAPILALPKGTKNFVVYYDASHKGLGDVLMQKDKFIAYTSRPLKTHEKNYTTHDLELGAHILDQKELNTRERRWIELLSDYGCEIRYHRGKANITDRQSERTIQTLEYMLGACVIDFDNGWDNYLPLVSDSQLIGPEIIHETTEKIIQIRNRFQSARDRQKSYADVRRQPLEFVVGDKVMLKVSS</sequence>
<dbReference type="Gene3D" id="2.40.70.10">
    <property type="entry name" value="Acid Proteases"/>
    <property type="match status" value="1"/>
</dbReference>
<name>A0ABQ5A9I9_9ASTR</name>
<keyword evidence="5" id="KW-0511">Multifunctional enzyme</keyword>
<keyword evidence="2" id="KW-0548">Nucleotidyltransferase</keyword>
<evidence type="ECO:0000313" key="7">
    <source>
        <dbReference type="EMBL" id="GJS99005.1"/>
    </source>
</evidence>
<dbReference type="EMBL" id="BQNB010012086">
    <property type="protein sequence ID" value="GJS99005.1"/>
    <property type="molecule type" value="Genomic_DNA"/>
</dbReference>
<dbReference type="InterPro" id="IPR050951">
    <property type="entry name" value="Retrovirus_Pol_polyprotein"/>
</dbReference>
<organism evidence="7 8">
    <name type="scientific">Tanacetum coccineum</name>
    <dbReference type="NCBI Taxonomy" id="301880"/>
    <lineage>
        <taxon>Eukaryota</taxon>
        <taxon>Viridiplantae</taxon>
        <taxon>Streptophyta</taxon>
        <taxon>Embryophyta</taxon>
        <taxon>Tracheophyta</taxon>
        <taxon>Spermatophyta</taxon>
        <taxon>Magnoliopsida</taxon>
        <taxon>eudicotyledons</taxon>
        <taxon>Gunneridae</taxon>
        <taxon>Pentapetalae</taxon>
        <taxon>asterids</taxon>
        <taxon>campanulids</taxon>
        <taxon>Asterales</taxon>
        <taxon>Asteraceae</taxon>
        <taxon>Asteroideae</taxon>
        <taxon>Anthemideae</taxon>
        <taxon>Anthemidinae</taxon>
        <taxon>Tanacetum</taxon>
    </lineage>
</organism>
<dbReference type="Gene3D" id="3.10.10.10">
    <property type="entry name" value="HIV Type 1 Reverse Transcriptase, subunit A, domain 1"/>
    <property type="match status" value="2"/>
</dbReference>
<reference evidence="7" key="2">
    <citation type="submission" date="2022-01" db="EMBL/GenBank/DDBJ databases">
        <authorList>
            <person name="Yamashiro T."/>
            <person name="Shiraishi A."/>
            <person name="Satake H."/>
            <person name="Nakayama K."/>
        </authorList>
    </citation>
    <scope>NUCLEOTIDE SEQUENCE</scope>
</reference>
<keyword evidence="8" id="KW-1185">Reference proteome</keyword>
<dbReference type="InterPro" id="IPR043502">
    <property type="entry name" value="DNA/RNA_pol_sf"/>
</dbReference>
<keyword evidence="3" id="KW-0540">Nuclease</keyword>
<evidence type="ECO:0000313" key="8">
    <source>
        <dbReference type="Proteomes" id="UP001151760"/>
    </source>
</evidence>
<reference evidence="7" key="1">
    <citation type="journal article" date="2022" name="Int. J. Mol. Sci.">
        <title>Draft Genome of Tanacetum Coccineum: Genomic Comparison of Closely Related Tanacetum-Family Plants.</title>
        <authorList>
            <person name="Yamashiro T."/>
            <person name="Shiraishi A."/>
            <person name="Nakayama K."/>
            <person name="Satake H."/>
        </authorList>
    </citation>
    <scope>NUCLEOTIDE SEQUENCE</scope>
</reference>
<dbReference type="GO" id="GO:0003964">
    <property type="term" value="F:RNA-directed DNA polymerase activity"/>
    <property type="evidence" value="ECO:0007669"/>
    <property type="project" value="UniProtKB-KW"/>
</dbReference>
<comment type="caution">
    <text evidence="7">The sequence shown here is derived from an EMBL/GenBank/DDBJ whole genome shotgun (WGS) entry which is preliminary data.</text>
</comment>
<dbReference type="Pfam" id="PF17919">
    <property type="entry name" value="RT_RNaseH_2"/>
    <property type="match status" value="1"/>
</dbReference>
<dbReference type="PANTHER" id="PTHR37984:SF5">
    <property type="entry name" value="PROTEIN NYNRIN-LIKE"/>
    <property type="match status" value="1"/>
</dbReference>
<evidence type="ECO:0000256" key="3">
    <source>
        <dbReference type="ARBA" id="ARBA00022722"/>
    </source>
</evidence>
<evidence type="ECO:0000256" key="5">
    <source>
        <dbReference type="ARBA" id="ARBA00023268"/>
    </source>
</evidence>
<evidence type="ECO:0000256" key="1">
    <source>
        <dbReference type="ARBA" id="ARBA00022679"/>
    </source>
</evidence>
<dbReference type="InterPro" id="IPR043128">
    <property type="entry name" value="Rev_trsase/Diguanyl_cyclase"/>
</dbReference>
<dbReference type="CDD" id="cd01647">
    <property type="entry name" value="RT_LTR"/>
    <property type="match status" value="1"/>
</dbReference>
<keyword evidence="7" id="KW-0695">RNA-directed DNA polymerase</keyword>